<evidence type="ECO:0000313" key="2">
    <source>
        <dbReference type="Proteomes" id="UP000053911"/>
    </source>
</evidence>
<dbReference type="EMBL" id="LGFD01000087">
    <property type="protein sequence ID" value="KUK16647.1"/>
    <property type="molecule type" value="Genomic_DNA"/>
</dbReference>
<feature type="non-terminal residue" evidence="1">
    <location>
        <position position="98"/>
    </location>
</feature>
<comment type="caution">
    <text evidence="1">The sequence shown here is derived from an EMBL/GenBank/DDBJ whole genome shotgun (WGS) entry which is preliminary data.</text>
</comment>
<name>A0A101EJQ7_9EURY</name>
<reference evidence="2" key="1">
    <citation type="journal article" date="2015" name="MBio">
        <title>Genome-Resolved Metagenomic Analysis Reveals Roles for Candidate Phyla and Other Microbial Community Members in Biogeochemical Transformations in Oil Reservoirs.</title>
        <authorList>
            <person name="Hu P."/>
            <person name="Tom L."/>
            <person name="Singh A."/>
            <person name="Thomas B.C."/>
            <person name="Baker B.J."/>
            <person name="Piceno Y.M."/>
            <person name="Andersen G.L."/>
            <person name="Banfield J.F."/>
        </authorList>
    </citation>
    <scope>NUCLEOTIDE SEQUENCE [LARGE SCALE GENOMIC DNA]</scope>
</reference>
<organism evidence="1 2">
    <name type="scientific">Thermococcus sibiricus</name>
    <dbReference type="NCBI Taxonomy" id="172049"/>
    <lineage>
        <taxon>Archaea</taxon>
        <taxon>Methanobacteriati</taxon>
        <taxon>Methanobacteriota</taxon>
        <taxon>Thermococci</taxon>
        <taxon>Thermococcales</taxon>
        <taxon>Thermococcaceae</taxon>
        <taxon>Thermococcus</taxon>
    </lineage>
</organism>
<gene>
    <name evidence="1" type="ORF">XD54_2060</name>
</gene>
<protein>
    <submittedName>
        <fullName evidence="1">Uncharacterized protein</fullName>
    </submittedName>
</protein>
<dbReference type="AlphaFoldDB" id="A0A101EJQ7"/>
<evidence type="ECO:0000313" key="1">
    <source>
        <dbReference type="EMBL" id="KUK16647.1"/>
    </source>
</evidence>
<proteinExistence type="predicted"/>
<accession>A0A101EJQ7</accession>
<dbReference type="Proteomes" id="UP000053911">
    <property type="component" value="Unassembled WGS sequence"/>
</dbReference>
<sequence length="98" mass="11335">MYALIYGKNPKLSEAEFWAFVRRFGLKVSVVESSKDWIVFESDKSIERLFHKLGGSLKLIKIVGEGEEAIKDLEYAKLFTVSLYGKSDWKLWRKLGSE</sequence>